<dbReference type="RefSeq" id="WP_023397073.1">
    <property type="nucleotide sequence ID" value="NZ_AUSV01000002.1"/>
</dbReference>
<gene>
    <name evidence="1" type="ORF">PL2TA16_02203</name>
</gene>
<dbReference type="PATRIC" id="fig|1353533.3.peg.100"/>
<evidence type="ECO:0000313" key="1">
    <source>
        <dbReference type="EMBL" id="ESP95460.1"/>
    </source>
</evidence>
<name>V4HXB8_PSEL2</name>
<dbReference type="GeneID" id="29920767"/>
<sequence length="261" mass="28362">MSNDNLSITERLTNVAARANALCDTVNSQIGVINNAVTNAENKFDNYMGGARAELSHILLSKNQKMEPNDNGTAIKGFTTIGLERFEVIKEATIYAAAANDTDHTGRGVAQDFRSNVYNGYVNTPFHILRLKWKRNTAAHPARIDNNYWTGSQQGALSTGCYFKLLSGSVEGSMQAVKDYSNGWQLLGYHQKADSPAKSFYGPHTKLGLSASTLEEGEALICLFGTVSGFVDFDKAGWGVYPEFAKPSDVSVATAQLSTQQ</sequence>
<accession>V4HXB8</accession>
<comment type="caution">
    <text evidence="1">The sequence shown here is derived from an EMBL/GenBank/DDBJ whole genome shotgun (WGS) entry which is preliminary data.</text>
</comment>
<protein>
    <submittedName>
        <fullName evidence="1">Uncharacterized protein</fullName>
    </submittedName>
</protein>
<dbReference type="AlphaFoldDB" id="V4HXB8"/>
<evidence type="ECO:0000313" key="2">
    <source>
        <dbReference type="Proteomes" id="UP000017820"/>
    </source>
</evidence>
<organism evidence="1 2">
    <name type="scientific">Pseudoalteromonas luteoviolacea (strain 2ta16)</name>
    <dbReference type="NCBI Taxonomy" id="1353533"/>
    <lineage>
        <taxon>Bacteria</taxon>
        <taxon>Pseudomonadati</taxon>
        <taxon>Pseudomonadota</taxon>
        <taxon>Gammaproteobacteria</taxon>
        <taxon>Alteromonadales</taxon>
        <taxon>Pseudoalteromonadaceae</taxon>
        <taxon>Pseudoalteromonas</taxon>
    </lineage>
</organism>
<reference evidence="1 2" key="1">
    <citation type="submission" date="2013-07" db="EMBL/GenBank/DDBJ databases">
        <title>Draft genome sequence of Pseudoalteromonas luteoviolacea 2ta16.</title>
        <authorList>
            <person name="Allen E.E."/>
            <person name="Azam F."/>
            <person name="Podell S."/>
        </authorList>
    </citation>
    <scope>NUCLEOTIDE SEQUENCE [LARGE SCALE GENOMIC DNA]</scope>
    <source>
        <strain evidence="1 2">2ta16</strain>
    </source>
</reference>
<proteinExistence type="predicted"/>
<dbReference type="EMBL" id="AUSV01000002">
    <property type="protein sequence ID" value="ESP95460.1"/>
    <property type="molecule type" value="Genomic_DNA"/>
</dbReference>
<dbReference type="Proteomes" id="UP000017820">
    <property type="component" value="Unassembled WGS sequence"/>
</dbReference>